<name>M3BQB8_SPHMS</name>
<sequence>MHARREEVSGIGRYTVGRQSRPEFLQKMGFKRSRNARGAIPRCNERWHDSLARSLARVCSPETKASRYGTNGGLLMVPTAGGTLMMVVVAARRVEKRVDVGKRSEVSESANRRRKGWDTGADGRQKQQRETEAGSVIGVFGEACCQRVGDALSLWLRCTKSDTRLSRLGTPSVRHCWSAGCVPVVEVPLVPVQVLLGRCELEERPSARASYRCSLREPKGKKAMPPASSAVHSRLALPCRTLPCSVWPACFGILYHLQTHSLNSLENLTPDDYIIMYDTITADVVMTVGTPTGPSAQPSTAQPSS</sequence>
<evidence type="ECO:0000313" key="2">
    <source>
        <dbReference type="EMBL" id="EMF08333.1"/>
    </source>
</evidence>
<protein>
    <submittedName>
        <fullName evidence="2">Uncharacterized protein</fullName>
    </submittedName>
</protein>
<dbReference type="HOGENOM" id="CLU_912664_0_0_1"/>
<proteinExistence type="predicted"/>
<organism evidence="2 3">
    <name type="scientific">Sphaerulina musiva (strain SO2202)</name>
    <name type="common">Poplar stem canker fungus</name>
    <name type="synonym">Septoria musiva</name>
    <dbReference type="NCBI Taxonomy" id="692275"/>
    <lineage>
        <taxon>Eukaryota</taxon>
        <taxon>Fungi</taxon>
        <taxon>Dikarya</taxon>
        <taxon>Ascomycota</taxon>
        <taxon>Pezizomycotina</taxon>
        <taxon>Dothideomycetes</taxon>
        <taxon>Dothideomycetidae</taxon>
        <taxon>Mycosphaerellales</taxon>
        <taxon>Mycosphaerellaceae</taxon>
        <taxon>Sphaerulina</taxon>
    </lineage>
</organism>
<feature type="compositionally biased region" description="Basic and acidic residues" evidence="1">
    <location>
        <begin position="121"/>
        <end position="132"/>
    </location>
</feature>
<dbReference type="AlphaFoldDB" id="M3BQB8"/>
<evidence type="ECO:0000313" key="3">
    <source>
        <dbReference type="Proteomes" id="UP000016931"/>
    </source>
</evidence>
<reference evidence="2 3" key="1">
    <citation type="journal article" date="2012" name="PLoS Pathog.">
        <title>Diverse lifestyles and strategies of plant pathogenesis encoded in the genomes of eighteen Dothideomycetes fungi.</title>
        <authorList>
            <person name="Ohm R.A."/>
            <person name="Feau N."/>
            <person name="Henrissat B."/>
            <person name="Schoch C.L."/>
            <person name="Horwitz B.A."/>
            <person name="Barry K.W."/>
            <person name="Condon B.J."/>
            <person name="Copeland A.C."/>
            <person name="Dhillon B."/>
            <person name="Glaser F."/>
            <person name="Hesse C.N."/>
            <person name="Kosti I."/>
            <person name="LaButti K."/>
            <person name="Lindquist E.A."/>
            <person name="Lucas S."/>
            <person name="Salamov A.A."/>
            <person name="Bradshaw R.E."/>
            <person name="Ciuffetti L."/>
            <person name="Hamelin R.C."/>
            <person name="Kema G.H.J."/>
            <person name="Lawrence C."/>
            <person name="Scott J.A."/>
            <person name="Spatafora J.W."/>
            <person name="Turgeon B.G."/>
            <person name="de Wit P.J.G.M."/>
            <person name="Zhong S."/>
            <person name="Goodwin S.B."/>
            <person name="Grigoriev I.V."/>
        </authorList>
    </citation>
    <scope>NUCLEOTIDE SEQUENCE [LARGE SCALE GENOMIC DNA]</scope>
    <source>
        <strain evidence="2 3">SO2202</strain>
    </source>
</reference>
<evidence type="ECO:0000256" key="1">
    <source>
        <dbReference type="SAM" id="MobiDB-lite"/>
    </source>
</evidence>
<feature type="region of interest" description="Disordered" evidence="1">
    <location>
        <begin position="100"/>
        <end position="132"/>
    </location>
</feature>
<dbReference type="RefSeq" id="XP_016756454.1">
    <property type="nucleotide sequence ID" value="XM_016907832.1"/>
</dbReference>
<gene>
    <name evidence="2" type="ORF">SEPMUDRAFT_159259</name>
</gene>
<dbReference type="GeneID" id="27904969"/>
<keyword evidence="3" id="KW-1185">Reference proteome</keyword>
<dbReference type="EMBL" id="KB456271">
    <property type="protein sequence ID" value="EMF08333.1"/>
    <property type="molecule type" value="Genomic_DNA"/>
</dbReference>
<dbReference type="Proteomes" id="UP000016931">
    <property type="component" value="Unassembled WGS sequence"/>
</dbReference>
<accession>M3BQB8</accession>